<keyword evidence="4" id="KW-1185">Reference proteome</keyword>
<protein>
    <recommendedName>
        <fullName evidence="2">DUF7769 domain-containing protein</fullName>
    </recommendedName>
</protein>
<dbReference type="GO" id="GO:0003676">
    <property type="term" value="F:nucleic acid binding"/>
    <property type="evidence" value="ECO:0007669"/>
    <property type="project" value="InterPro"/>
</dbReference>
<dbReference type="InterPro" id="IPR036397">
    <property type="entry name" value="RNaseH_sf"/>
</dbReference>
<evidence type="ECO:0000313" key="3">
    <source>
        <dbReference type="EMBL" id="OMP10453.1"/>
    </source>
</evidence>
<gene>
    <name evidence="3" type="ORF">COLO4_04492</name>
</gene>
<dbReference type="Pfam" id="PF24964">
    <property type="entry name" value="DUF7769"/>
    <property type="match status" value="1"/>
</dbReference>
<accession>A0A1R3KTN4</accession>
<sequence length="440" mass="49605">MEGSGGSSYYNPPAQDLNLNDKGTRVELSDLNIAVEEGFHTQIPDLNIGVEEGLHNQFLDLNNVDPTSNRTELSSATPLICDLNIEPVTEDDTNIEGQTSMLPSNNSTQIPPENSSNMEEADNISLEGETTILPSNNSTKMPHEHGSNVEESNFNMEEDDFDMEDADFDAEEAYFHMEAYFNFVKAGFEMEGAYFDMEEAGFDMEEANYDIEETNFNMETAKVQGSSHKRHYNMSNEECMAIYRICLENSIYGILEDDTKKMLASSFGVCTKSIQRLWKRAKPYCVLRVPSGLKPENKIARLRFCLSMLETVVARPRFDAASNELFSGKIGVFPLVIKEPSKRSSVNRPAGTLETKPITTVNKDIMKTFLIDKVLPAIREKWPHDDMRSPIYIQQDNARPHVKCDDDDFKKAQAATPKTIDDLIMAVENSFEEFSHVDSD</sequence>
<evidence type="ECO:0000259" key="2">
    <source>
        <dbReference type="Pfam" id="PF24964"/>
    </source>
</evidence>
<organism evidence="3 4">
    <name type="scientific">Corchorus olitorius</name>
    <dbReference type="NCBI Taxonomy" id="93759"/>
    <lineage>
        <taxon>Eukaryota</taxon>
        <taxon>Viridiplantae</taxon>
        <taxon>Streptophyta</taxon>
        <taxon>Embryophyta</taxon>
        <taxon>Tracheophyta</taxon>
        <taxon>Spermatophyta</taxon>
        <taxon>Magnoliopsida</taxon>
        <taxon>eudicotyledons</taxon>
        <taxon>Gunneridae</taxon>
        <taxon>Pentapetalae</taxon>
        <taxon>rosids</taxon>
        <taxon>malvids</taxon>
        <taxon>Malvales</taxon>
        <taxon>Malvaceae</taxon>
        <taxon>Grewioideae</taxon>
        <taxon>Apeibeae</taxon>
        <taxon>Corchorus</taxon>
    </lineage>
</organism>
<dbReference type="Gene3D" id="3.30.420.10">
    <property type="entry name" value="Ribonuclease H-like superfamily/Ribonuclease H"/>
    <property type="match status" value="1"/>
</dbReference>
<proteinExistence type="predicted"/>
<dbReference type="InterPro" id="IPR056671">
    <property type="entry name" value="DUF7769"/>
</dbReference>
<dbReference type="PANTHER" id="PTHR47169:SF2">
    <property type="entry name" value="OS01G0541250 PROTEIN"/>
    <property type="match status" value="1"/>
</dbReference>
<feature type="region of interest" description="Disordered" evidence="1">
    <location>
        <begin position="97"/>
        <end position="118"/>
    </location>
</feature>
<dbReference type="EMBL" id="AWUE01011819">
    <property type="protein sequence ID" value="OMP10453.1"/>
    <property type="molecule type" value="Genomic_DNA"/>
</dbReference>
<evidence type="ECO:0000256" key="1">
    <source>
        <dbReference type="SAM" id="MobiDB-lite"/>
    </source>
</evidence>
<name>A0A1R3KTN4_9ROSI</name>
<comment type="caution">
    <text evidence="3">The sequence shown here is derived from an EMBL/GenBank/DDBJ whole genome shotgun (WGS) entry which is preliminary data.</text>
</comment>
<feature type="domain" description="DUF7769" evidence="2">
    <location>
        <begin position="234"/>
        <end position="282"/>
    </location>
</feature>
<evidence type="ECO:0000313" key="4">
    <source>
        <dbReference type="Proteomes" id="UP000187203"/>
    </source>
</evidence>
<dbReference type="PANTHER" id="PTHR47169">
    <property type="entry name" value="OS01G0541250 PROTEIN"/>
    <property type="match status" value="1"/>
</dbReference>
<dbReference type="AlphaFoldDB" id="A0A1R3KTN4"/>
<reference evidence="4" key="1">
    <citation type="submission" date="2013-09" db="EMBL/GenBank/DDBJ databases">
        <title>Corchorus olitorius genome sequencing.</title>
        <authorList>
            <person name="Alam M."/>
            <person name="Haque M.S."/>
            <person name="Islam M.S."/>
            <person name="Emdad E.M."/>
            <person name="Islam M.M."/>
            <person name="Ahmed B."/>
            <person name="Halim A."/>
            <person name="Hossen Q.M.M."/>
            <person name="Hossain M.Z."/>
            <person name="Ahmed R."/>
            <person name="Khan M.M."/>
            <person name="Islam R."/>
            <person name="Rashid M.M."/>
            <person name="Khan S.A."/>
            <person name="Rahman M.S."/>
            <person name="Alam M."/>
            <person name="Yahiya A.S."/>
            <person name="Khan M.S."/>
            <person name="Azam M.S."/>
            <person name="Haque T."/>
            <person name="Lashkar M.Z.H."/>
            <person name="Akhand A.I."/>
            <person name="Morshed G."/>
            <person name="Roy S."/>
            <person name="Uddin K.S."/>
            <person name="Rabeya T."/>
            <person name="Hossain A.S."/>
            <person name="Chowdhury A."/>
            <person name="Snigdha A.R."/>
            <person name="Mortoza M.S."/>
            <person name="Matin S.A."/>
            <person name="Hoque S.M.E."/>
            <person name="Islam M.K."/>
            <person name="Roy D.K."/>
            <person name="Haider R."/>
            <person name="Moosa M.M."/>
            <person name="Elias S.M."/>
            <person name="Hasan A.M."/>
            <person name="Jahan S."/>
            <person name="Shafiuddin M."/>
            <person name="Mahmood N."/>
            <person name="Shommy N.S."/>
        </authorList>
    </citation>
    <scope>NUCLEOTIDE SEQUENCE [LARGE SCALE GENOMIC DNA]</scope>
    <source>
        <strain evidence="4">cv. O-4</strain>
    </source>
</reference>
<feature type="region of interest" description="Disordered" evidence="1">
    <location>
        <begin position="1"/>
        <end position="21"/>
    </location>
</feature>
<dbReference type="Proteomes" id="UP000187203">
    <property type="component" value="Unassembled WGS sequence"/>
</dbReference>